<protein>
    <submittedName>
        <fullName evidence="2">Uncharacterized protein</fullName>
    </submittedName>
</protein>
<feature type="transmembrane region" description="Helical" evidence="1">
    <location>
        <begin position="211"/>
        <end position="232"/>
    </location>
</feature>
<name>D1BBM6_SANKS</name>
<evidence type="ECO:0000313" key="3">
    <source>
        <dbReference type="Proteomes" id="UP000000322"/>
    </source>
</evidence>
<dbReference type="STRING" id="446469.Sked_28950"/>
<reference evidence="2 3" key="1">
    <citation type="journal article" date="2009" name="Stand. Genomic Sci.">
        <title>Complete genome sequence of Sanguibacter keddieii type strain (ST-74).</title>
        <authorList>
            <person name="Ivanova N."/>
            <person name="Sikorski J."/>
            <person name="Sims D."/>
            <person name="Brettin T."/>
            <person name="Detter J.C."/>
            <person name="Han C."/>
            <person name="Lapidus A."/>
            <person name="Copeland A."/>
            <person name="Glavina Del Rio T."/>
            <person name="Nolan M."/>
            <person name="Chen F."/>
            <person name="Lucas S."/>
            <person name="Tice H."/>
            <person name="Cheng J.F."/>
            <person name="Bruce D."/>
            <person name="Goodwin L."/>
            <person name="Pitluck S."/>
            <person name="Pati A."/>
            <person name="Mavromatis K."/>
            <person name="Chen A."/>
            <person name="Palaniappan K."/>
            <person name="D'haeseleer P."/>
            <person name="Chain P."/>
            <person name="Bristow J."/>
            <person name="Eisen J.A."/>
            <person name="Markowitz V."/>
            <person name="Hugenholtz P."/>
            <person name="Goker M."/>
            <person name="Pukall R."/>
            <person name="Klenk H.P."/>
            <person name="Kyrpides N.C."/>
        </authorList>
    </citation>
    <scope>NUCLEOTIDE SEQUENCE [LARGE SCALE GENOMIC DNA]</scope>
    <source>
        <strain evidence="3">ATCC 51767 / DSM 10542 / NCFB 3025 / ST-74</strain>
    </source>
</reference>
<feature type="transmembrane region" description="Helical" evidence="1">
    <location>
        <begin position="178"/>
        <end position="199"/>
    </location>
</feature>
<dbReference type="AlphaFoldDB" id="D1BBM6"/>
<gene>
    <name evidence="2" type="ordered locus">Sked_28950</name>
</gene>
<feature type="transmembrane region" description="Helical" evidence="1">
    <location>
        <begin position="140"/>
        <end position="158"/>
    </location>
</feature>
<feature type="transmembrane region" description="Helical" evidence="1">
    <location>
        <begin position="46"/>
        <end position="67"/>
    </location>
</feature>
<keyword evidence="1" id="KW-0812">Transmembrane</keyword>
<evidence type="ECO:0000313" key="2">
    <source>
        <dbReference type="EMBL" id="ACZ22797.1"/>
    </source>
</evidence>
<accession>D1BBM6</accession>
<sequence length="360" mass="37494">MSVRRVATRVALSPFRALLRVATYLVLLLALPVAAGWAAWESTASSPRWAGTATSVALVATLVLASWSELRVRADLGRGEVAGIAATVAHDTARVAGVGYGLAAAGRGTYDIFDRLSAGLTAIGAIAFAGFGAHSDHDPVTVWSVTVGLALLASITLMRRSAARRHERVGLRRMAGMLSYGLPGTLLGAAVGGLAWWGFTVWRGHLTVGQLAVAVIIGGVIGGAETSAPALARRRRQIGPSLGAALKISDDKLLGAEPLSWSVVHRRTSGLFSAPVPVLITLHNPPSGVLASRSDLDVRVADHLDAWEVIEASSARIRLAPASAATIAARQILLDSEGIFSAVAEPMRGPALPRPIHLEV</sequence>
<feature type="transmembrane region" description="Helical" evidence="1">
    <location>
        <begin position="21"/>
        <end position="40"/>
    </location>
</feature>
<evidence type="ECO:0000256" key="1">
    <source>
        <dbReference type="SAM" id="Phobius"/>
    </source>
</evidence>
<feature type="transmembrane region" description="Helical" evidence="1">
    <location>
        <begin position="116"/>
        <end position="134"/>
    </location>
</feature>
<dbReference type="Proteomes" id="UP000000322">
    <property type="component" value="Chromosome"/>
</dbReference>
<keyword evidence="1" id="KW-0472">Membrane</keyword>
<proteinExistence type="predicted"/>
<keyword evidence="1" id="KW-1133">Transmembrane helix</keyword>
<dbReference type="EMBL" id="CP001819">
    <property type="protein sequence ID" value="ACZ22797.1"/>
    <property type="molecule type" value="Genomic_DNA"/>
</dbReference>
<organism evidence="2 3">
    <name type="scientific">Sanguibacter keddieii (strain ATCC 51767 / DSM 10542 / NCFB 3025 / ST-74)</name>
    <dbReference type="NCBI Taxonomy" id="446469"/>
    <lineage>
        <taxon>Bacteria</taxon>
        <taxon>Bacillati</taxon>
        <taxon>Actinomycetota</taxon>
        <taxon>Actinomycetes</taxon>
        <taxon>Micrococcales</taxon>
        <taxon>Sanguibacteraceae</taxon>
        <taxon>Sanguibacter</taxon>
    </lineage>
</organism>
<dbReference type="KEGG" id="ske:Sked_28950"/>
<dbReference type="HOGENOM" id="CLU_769236_0_0_11"/>
<keyword evidence="3" id="KW-1185">Reference proteome</keyword>